<dbReference type="GO" id="GO:0003735">
    <property type="term" value="F:structural constituent of ribosome"/>
    <property type="evidence" value="ECO:0007669"/>
    <property type="project" value="InterPro"/>
</dbReference>
<keyword evidence="5" id="KW-0496">Mitochondrion</keyword>
<reference evidence="10" key="1">
    <citation type="journal article" date="2012" name="Mol. Plant Microbe Interact.">
        <title>A highly conserved effector in Fusarium oxysporum is required for full virulence on Arabidopsis.</title>
        <authorList>
            <person name="Thatcher L.F."/>
            <person name="Gardiner D.M."/>
            <person name="Kazan K."/>
            <person name="Manners J."/>
        </authorList>
    </citation>
    <scope>NUCLEOTIDE SEQUENCE [LARGE SCALE GENOMIC DNA]</scope>
    <source>
        <strain evidence="10">Fo5176</strain>
    </source>
</reference>
<comment type="caution">
    <text evidence="10">The sequence shown here is derived from an EMBL/GenBank/DDBJ whole genome shotgun (WGS) entry which is preliminary data.</text>
</comment>
<dbReference type="Gene3D" id="3.90.79.10">
    <property type="entry name" value="Nucleoside Triphosphate Pyrophosphohydrolase"/>
    <property type="match status" value="1"/>
</dbReference>
<sequence length="513" mass="57127">MSAAPLAKKTAEFFSAHVNDRDVLEVETGLDDKEMARIIHRLWGPPLGPVAPRYVPSRPRRKVREAAVKYHHPASITESQRSGVTTHGAKTDSMTASSRGSKAAQAVLSKNISASPNLCTRCASSSSVSRYPARLYSSLAAAVAKTPTDTSTPAPARSPPPYDVRSGVILTRPPLVTRKLHPFENAFFFYQKRLEERLNTPFITSIYFKPDTARRLDWNIKVQERKGTVAKELGVYNGKSSKAWDDELKVGDELSNQETIVKSLLRDAEARVSDDAEIIAPEDVIPVEPPADRVTEADRKGDVQRLDRQLDRTLYLVVKGKDGWGFPADVIPKDENLHESAKRVLDQAAGVNMNTWIVSRVPVAHVVSRPKMTADGVVEKKGEKTFFIKGRIMAGQADLKNNPFGYTEFKWLTREELEKELPKDYWKGTSKHVTWVYFCTFVLSCDNLVSSQNTIRVGQRGIHHIHAVTENVRMGILGLKKLSRLVGIGKSFTPNFVPSKNNSLESLDFIVIA</sequence>
<proteinExistence type="inferred from homology"/>
<feature type="region of interest" description="Disordered" evidence="8">
    <location>
        <begin position="77"/>
        <end position="100"/>
    </location>
</feature>
<dbReference type="STRING" id="660025.F9FVH9"/>
<gene>
    <name evidence="10" type="ORF">FOXB_10410</name>
</gene>
<evidence type="ECO:0000256" key="6">
    <source>
        <dbReference type="ARBA" id="ARBA00023274"/>
    </source>
</evidence>
<name>F9FVH9_FUSOF</name>
<dbReference type="PANTHER" id="PTHR13124">
    <property type="entry name" value="39S RIBOSOMAL PROTEIN L46, MITOCHONDRIAL PRECURSOR-RELATED"/>
    <property type="match status" value="1"/>
</dbReference>
<comment type="similarity">
    <text evidence="2">Belongs to the mitochondrion-specific ribosomal protein mL46 family.</text>
</comment>
<dbReference type="OrthoDB" id="414075at2759"/>
<dbReference type="InterPro" id="IPR033650">
    <property type="entry name" value="Ribosomal_mL46_NUDIX"/>
</dbReference>
<dbReference type="Pfam" id="PF11788">
    <property type="entry name" value="MRP-L46"/>
    <property type="match status" value="1"/>
</dbReference>
<comment type="subcellular location">
    <subcellularLocation>
        <location evidence="1">Mitochondrion</location>
    </subcellularLocation>
</comment>
<evidence type="ECO:0000256" key="2">
    <source>
        <dbReference type="ARBA" id="ARBA00009070"/>
    </source>
</evidence>
<organism evidence="10">
    <name type="scientific">Fusarium oxysporum (strain Fo5176)</name>
    <name type="common">Fusarium vascular wilt</name>
    <dbReference type="NCBI Taxonomy" id="660025"/>
    <lineage>
        <taxon>Eukaryota</taxon>
        <taxon>Fungi</taxon>
        <taxon>Dikarya</taxon>
        <taxon>Ascomycota</taxon>
        <taxon>Pezizomycotina</taxon>
        <taxon>Sordariomycetes</taxon>
        <taxon>Hypocreomycetidae</taxon>
        <taxon>Hypocreales</taxon>
        <taxon>Nectriaceae</taxon>
        <taxon>Fusarium</taxon>
        <taxon>Fusarium oxysporum species complex</taxon>
    </lineage>
</organism>
<accession>F9FVH9</accession>
<evidence type="ECO:0000256" key="1">
    <source>
        <dbReference type="ARBA" id="ARBA00004173"/>
    </source>
</evidence>
<evidence type="ECO:0000256" key="4">
    <source>
        <dbReference type="ARBA" id="ARBA00022980"/>
    </source>
</evidence>
<dbReference type="InterPro" id="IPR040008">
    <property type="entry name" value="Ribosomal_mL46"/>
</dbReference>
<evidence type="ECO:0000256" key="8">
    <source>
        <dbReference type="SAM" id="MobiDB-lite"/>
    </source>
</evidence>
<dbReference type="EMBL" id="AFQF01002716">
    <property type="protein sequence ID" value="EGU79071.1"/>
    <property type="molecule type" value="Genomic_DNA"/>
</dbReference>
<feature type="domain" description="Large ribosomal subunit protein mL46 N-terminal" evidence="9">
    <location>
        <begin position="162"/>
        <end position="298"/>
    </location>
</feature>
<dbReference type="GO" id="GO:0005762">
    <property type="term" value="C:mitochondrial large ribosomal subunit"/>
    <property type="evidence" value="ECO:0007669"/>
    <property type="project" value="TreeGrafter"/>
</dbReference>
<protein>
    <recommendedName>
        <fullName evidence="7">Large ribosomal subunit protein mL46</fullName>
    </recommendedName>
</protein>
<keyword evidence="3" id="KW-0809">Transit peptide</keyword>
<evidence type="ECO:0000256" key="5">
    <source>
        <dbReference type="ARBA" id="ARBA00023128"/>
    </source>
</evidence>
<dbReference type="PANTHER" id="PTHR13124:SF12">
    <property type="entry name" value="LARGE RIBOSOMAL SUBUNIT PROTEIN ML46"/>
    <property type="match status" value="1"/>
</dbReference>
<dbReference type="InterPro" id="IPR021757">
    <property type="entry name" value="Ribosomal_mL46_N"/>
</dbReference>
<evidence type="ECO:0000256" key="3">
    <source>
        <dbReference type="ARBA" id="ARBA00022946"/>
    </source>
</evidence>
<keyword evidence="4" id="KW-0689">Ribosomal protein</keyword>
<evidence type="ECO:0000313" key="10">
    <source>
        <dbReference type="EMBL" id="EGU79071.1"/>
    </source>
</evidence>
<dbReference type="CDD" id="cd04661">
    <property type="entry name" value="NUDIX_MRP_L46"/>
    <property type="match status" value="1"/>
</dbReference>
<keyword evidence="6" id="KW-0687">Ribonucleoprotein</keyword>
<dbReference type="AlphaFoldDB" id="F9FVH9"/>
<evidence type="ECO:0000259" key="9">
    <source>
        <dbReference type="Pfam" id="PF11788"/>
    </source>
</evidence>
<evidence type="ECO:0000256" key="7">
    <source>
        <dbReference type="ARBA" id="ARBA00035190"/>
    </source>
</evidence>